<sequence>MKSFLTIGQLSKLSNIHIKALRYYESINILEPTYIDPNNSYRYYSHATVLYVKTIKICADYGIPLKTFRHFINEKNEILMDEILQLAQKIIEEKEQTLKKDKAHIEDFKLQIKLSKQLDQTSHYHMETNDEDYLLIPFEGEMLSDDYYVKINDILTALSLSSAAFNQRVGCYFKRSKDSWIQYLACKIKHFSNHKLENTLCLKGAHVHGEHITKENIIQRINELNTDQDIQEILILETIESPYKFTNPHLELRYFL</sequence>
<evidence type="ECO:0000259" key="6">
    <source>
        <dbReference type="PROSITE" id="PS50937"/>
    </source>
</evidence>
<organism evidence="7">
    <name type="scientific">Streptococcus suis</name>
    <dbReference type="NCBI Taxonomy" id="1307"/>
    <lineage>
        <taxon>Bacteria</taxon>
        <taxon>Bacillati</taxon>
        <taxon>Bacillota</taxon>
        <taxon>Bacilli</taxon>
        <taxon>Lactobacillales</taxon>
        <taxon>Streptococcaceae</taxon>
        <taxon>Streptococcus</taxon>
    </lineage>
</organism>
<feature type="coiled-coil region" evidence="5">
    <location>
        <begin position="76"/>
        <end position="111"/>
    </location>
</feature>
<keyword evidence="2" id="KW-0805">Transcription regulation</keyword>
<dbReference type="EMBL" id="KU215704">
    <property type="protein sequence ID" value="ALT06042.1"/>
    <property type="molecule type" value="Genomic_DNA"/>
</dbReference>
<dbReference type="InterPro" id="IPR047057">
    <property type="entry name" value="MerR_fam"/>
</dbReference>
<protein>
    <submittedName>
        <fullName evidence="7">BmrR</fullName>
    </submittedName>
    <submittedName>
        <fullName evidence="8">Helix-turn-helix domain-containing protein</fullName>
    </submittedName>
</protein>
<reference evidence="7" key="1">
    <citation type="journal article" date="2016" name="Antimicrob. Agents Chemother.">
        <title>Characterization of Spectinomycin Resistance in Streptococcus suis Leads to Two Novel Insights into Drug Resistance Formation and Dissemination Mechanism.</title>
        <authorList>
            <person name="Huang K."/>
            <person name="Zhang Q."/>
            <person name="Song Y."/>
            <person name="Zhang Z."/>
            <person name="Zhang A."/>
            <person name="Xiao J."/>
            <person name="Jin M."/>
        </authorList>
    </citation>
    <scope>NUCLEOTIDE SEQUENCE</scope>
    <source>
        <strain evidence="7">Nc286A7</strain>
    </source>
</reference>
<evidence type="ECO:0000256" key="2">
    <source>
        <dbReference type="ARBA" id="ARBA00023015"/>
    </source>
</evidence>
<dbReference type="Proteomes" id="UP001276229">
    <property type="component" value="Unassembled WGS sequence"/>
</dbReference>
<keyword evidence="3" id="KW-0238">DNA-binding</keyword>
<reference evidence="8" key="2">
    <citation type="submission" date="2023-07" db="EMBL/GenBank/DDBJ databases">
        <title>Characterization of virulence traits, antimicrobial resistance genes carried by mobile genetic elements and competence in Streptococcus suis strains isolated in France.</title>
        <authorList>
            <person name="Dechene-Tempier M."/>
            <person name="Marois-Crehan C."/>
            <person name="De Boisseson C."/>
            <person name="Lucas P."/>
            <person name="Bougeard S."/>
            <person name="Libante V."/>
            <person name="Payot S."/>
        </authorList>
    </citation>
    <scope>NUCLEOTIDE SEQUENCE</scope>
    <source>
        <strain evidence="8">1551</strain>
    </source>
</reference>
<dbReference type="GO" id="GO:0003700">
    <property type="term" value="F:DNA-binding transcription factor activity"/>
    <property type="evidence" value="ECO:0007669"/>
    <property type="project" value="InterPro"/>
</dbReference>
<name>A0A172FZT2_STRSU</name>
<keyword evidence="1" id="KW-0678">Repressor</keyword>
<dbReference type="SMART" id="SM00422">
    <property type="entry name" value="HTH_MERR"/>
    <property type="match status" value="1"/>
</dbReference>
<feature type="domain" description="HTH merR-type" evidence="6">
    <location>
        <begin position="1"/>
        <end position="74"/>
    </location>
</feature>
<evidence type="ECO:0000256" key="5">
    <source>
        <dbReference type="SAM" id="Coils"/>
    </source>
</evidence>
<dbReference type="PANTHER" id="PTHR30204:SF69">
    <property type="entry name" value="MERR-FAMILY TRANSCRIPTIONAL REGULATOR"/>
    <property type="match status" value="1"/>
</dbReference>
<evidence type="ECO:0000313" key="7">
    <source>
        <dbReference type="EMBL" id="ALT06042.1"/>
    </source>
</evidence>
<dbReference type="PROSITE" id="PS50937">
    <property type="entry name" value="HTH_MERR_2"/>
    <property type="match status" value="1"/>
</dbReference>
<dbReference type="InterPro" id="IPR000551">
    <property type="entry name" value="MerR-type_HTH_dom"/>
</dbReference>
<dbReference type="CDD" id="cd01107">
    <property type="entry name" value="HTH_BmrR"/>
    <property type="match status" value="1"/>
</dbReference>
<dbReference type="Gene3D" id="1.10.1660.10">
    <property type="match status" value="1"/>
</dbReference>
<accession>A0A172FZT2</accession>
<dbReference type="RefSeq" id="WP_018368558.1">
    <property type="nucleotide sequence ID" value="NZ_CECP01000051.1"/>
</dbReference>
<dbReference type="AlphaFoldDB" id="A0A172FZT2"/>
<dbReference type="SUPFAM" id="SSF46955">
    <property type="entry name" value="Putative DNA-binding domain"/>
    <property type="match status" value="1"/>
</dbReference>
<evidence type="ECO:0000256" key="4">
    <source>
        <dbReference type="ARBA" id="ARBA00023163"/>
    </source>
</evidence>
<gene>
    <name evidence="7" type="primary">bmrR</name>
    <name evidence="7" type="ORF">ICESsuNC28_00020</name>
    <name evidence="8" type="ORF">Q7V66_10415</name>
</gene>
<evidence type="ECO:0000256" key="1">
    <source>
        <dbReference type="ARBA" id="ARBA00022491"/>
    </source>
</evidence>
<proteinExistence type="predicted"/>
<dbReference type="EMBL" id="JAUTFL010000030">
    <property type="protein sequence ID" value="MDW8646538.1"/>
    <property type="molecule type" value="Genomic_DNA"/>
</dbReference>
<dbReference type="InterPro" id="IPR009061">
    <property type="entry name" value="DNA-bd_dom_put_sf"/>
</dbReference>
<keyword evidence="5" id="KW-0175">Coiled coil</keyword>
<keyword evidence="4" id="KW-0804">Transcription</keyword>
<dbReference type="GeneID" id="78827921"/>
<evidence type="ECO:0000313" key="8">
    <source>
        <dbReference type="EMBL" id="MDW8646538.1"/>
    </source>
</evidence>
<dbReference type="PROSITE" id="PS00552">
    <property type="entry name" value="HTH_MERR_1"/>
    <property type="match status" value="1"/>
</dbReference>
<dbReference type="Pfam" id="PF00376">
    <property type="entry name" value="MerR"/>
    <property type="match status" value="1"/>
</dbReference>
<dbReference type="GO" id="GO:0003677">
    <property type="term" value="F:DNA binding"/>
    <property type="evidence" value="ECO:0007669"/>
    <property type="project" value="UniProtKB-KW"/>
</dbReference>
<dbReference type="PATRIC" id="fig|1307.466.peg.1990"/>
<evidence type="ECO:0000256" key="3">
    <source>
        <dbReference type="ARBA" id="ARBA00023125"/>
    </source>
</evidence>
<dbReference type="PANTHER" id="PTHR30204">
    <property type="entry name" value="REDOX-CYCLING DRUG-SENSING TRANSCRIPTIONAL ACTIVATOR SOXR"/>
    <property type="match status" value="1"/>
</dbReference>